<proteinExistence type="predicted"/>
<organism evidence="2 3">
    <name type="scientific">Polarella glacialis</name>
    <name type="common">Dinoflagellate</name>
    <dbReference type="NCBI Taxonomy" id="89957"/>
    <lineage>
        <taxon>Eukaryota</taxon>
        <taxon>Sar</taxon>
        <taxon>Alveolata</taxon>
        <taxon>Dinophyceae</taxon>
        <taxon>Suessiales</taxon>
        <taxon>Suessiaceae</taxon>
        <taxon>Polarella</taxon>
    </lineage>
</organism>
<feature type="region of interest" description="Disordered" evidence="1">
    <location>
        <begin position="39"/>
        <end position="99"/>
    </location>
</feature>
<dbReference type="Proteomes" id="UP000654075">
    <property type="component" value="Unassembled WGS sequence"/>
</dbReference>
<feature type="compositionally biased region" description="Polar residues" evidence="1">
    <location>
        <begin position="85"/>
        <end position="99"/>
    </location>
</feature>
<gene>
    <name evidence="2" type="ORF">PGLA1383_LOCUS7897</name>
</gene>
<sequence>FILAYSQSFFCCPHHASHGLLVGIPGNCFMPGASASAPDLRKLEQESPEDVSATRAGADSLPPLAGVSHSATSDGEDGFRRTAPASMTKSSSTPGPGQY</sequence>
<feature type="non-terminal residue" evidence="2">
    <location>
        <position position="99"/>
    </location>
</feature>
<evidence type="ECO:0000256" key="1">
    <source>
        <dbReference type="SAM" id="MobiDB-lite"/>
    </source>
</evidence>
<dbReference type="AlphaFoldDB" id="A0A813DTY0"/>
<dbReference type="EMBL" id="CAJNNV010003496">
    <property type="protein sequence ID" value="CAE8589121.1"/>
    <property type="molecule type" value="Genomic_DNA"/>
</dbReference>
<reference evidence="2" key="1">
    <citation type="submission" date="2021-02" db="EMBL/GenBank/DDBJ databases">
        <authorList>
            <person name="Dougan E. K."/>
            <person name="Rhodes N."/>
            <person name="Thang M."/>
            <person name="Chan C."/>
        </authorList>
    </citation>
    <scope>NUCLEOTIDE SEQUENCE</scope>
</reference>
<evidence type="ECO:0000313" key="2">
    <source>
        <dbReference type="EMBL" id="CAE8589121.1"/>
    </source>
</evidence>
<feature type="non-terminal residue" evidence="2">
    <location>
        <position position="1"/>
    </location>
</feature>
<evidence type="ECO:0000313" key="3">
    <source>
        <dbReference type="Proteomes" id="UP000654075"/>
    </source>
</evidence>
<accession>A0A813DTY0</accession>
<comment type="caution">
    <text evidence="2">The sequence shown here is derived from an EMBL/GenBank/DDBJ whole genome shotgun (WGS) entry which is preliminary data.</text>
</comment>
<name>A0A813DTY0_POLGL</name>
<keyword evidence="3" id="KW-1185">Reference proteome</keyword>
<protein>
    <submittedName>
        <fullName evidence="2">Uncharacterized protein</fullName>
    </submittedName>
</protein>